<gene>
    <name evidence="1" type="ORF">MARA_43030</name>
</gene>
<keyword evidence="2" id="KW-1185">Reference proteome</keyword>
<geneLocation type="plasmid" evidence="2">
    <name>pjcm18538 dna</name>
</geneLocation>
<dbReference type="Proteomes" id="UP000467428">
    <property type="component" value="Chromosome"/>
</dbReference>
<name>A0A7I7S4B3_9MYCO</name>
<dbReference type="KEGG" id="marz:MARA_43030"/>
<organism evidence="1 2">
    <name type="scientific">Mycolicibacterium arabiense</name>
    <dbReference type="NCBI Taxonomy" id="1286181"/>
    <lineage>
        <taxon>Bacteria</taxon>
        <taxon>Bacillati</taxon>
        <taxon>Actinomycetota</taxon>
        <taxon>Actinomycetes</taxon>
        <taxon>Mycobacteriales</taxon>
        <taxon>Mycobacteriaceae</taxon>
        <taxon>Mycolicibacterium</taxon>
    </lineage>
</organism>
<dbReference type="RefSeq" id="WP_163920538.1">
    <property type="nucleotide sequence ID" value="NZ_AP022593.1"/>
</dbReference>
<dbReference type="AlphaFoldDB" id="A0A7I7S4B3"/>
<evidence type="ECO:0000313" key="2">
    <source>
        <dbReference type="Proteomes" id="UP000467428"/>
    </source>
</evidence>
<accession>A0A7I7S4B3</accession>
<reference evidence="1 2" key="1">
    <citation type="journal article" date="2019" name="Emerg. Microbes Infect.">
        <title>Comprehensive subspecies identification of 175 nontuberculous mycobacteria species based on 7547 genomic profiles.</title>
        <authorList>
            <person name="Matsumoto Y."/>
            <person name="Kinjo T."/>
            <person name="Motooka D."/>
            <person name="Nabeya D."/>
            <person name="Jung N."/>
            <person name="Uechi K."/>
            <person name="Horii T."/>
            <person name="Iida T."/>
            <person name="Fujita J."/>
            <person name="Nakamura S."/>
        </authorList>
    </citation>
    <scope>NUCLEOTIDE SEQUENCE [LARGE SCALE GENOMIC DNA]</scope>
    <source>
        <strain evidence="1 2">JCM 18538</strain>
    </source>
</reference>
<dbReference type="EMBL" id="AP022593">
    <property type="protein sequence ID" value="BBY50835.1"/>
    <property type="molecule type" value="Genomic_DNA"/>
</dbReference>
<proteinExistence type="predicted"/>
<sequence>MRNEDVFREVLALRRRPDTADVTASALDVHARAVARSSESIRPSFVSDADLDAVAPPVVATMAAIELCLAGLWRRTDGGYVVTDVDYVADVVAHGFRSRRRWRLRAAAALRRLWTELNGERFIPL</sequence>
<evidence type="ECO:0000313" key="1">
    <source>
        <dbReference type="EMBL" id="BBY50835.1"/>
    </source>
</evidence>
<protein>
    <submittedName>
        <fullName evidence="1">Uncharacterized protein</fullName>
    </submittedName>
</protein>